<keyword evidence="13" id="KW-1185">Reference proteome</keyword>
<dbReference type="EMBL" id="JANAWD010000926">
    <property type="protein sequence ID" value="KAJ3475057.1"/>
    <property type="molecule type" value="Genomic_DNA"/>
</dbReference>
<dbReference type="AlphaFoldDB" id="A0AAD5UUN1"/>
<dbReference type="GO" id="GO:0006890">
    <property type="term" value="P:retrograde vesicle-mediated transport, Golgi to endoplasmic reticulum"/>
    <property type="evidence" value="ECO:0007669"/>
    <property type="project" value="TreeGrafter"/>
</dbReference>
<dbReference type="Pfam" id="PF10496">
    <property type="entry name" value="Syntaxin-18_N"/>
    <property type="match status" value="1"/>
</dbReference>
<dbReference type="FunFam" id="1.20.5.110:FF:000069">
    <property type="entry name" value="Related to syntaxin 18"/>
    <property type="match status" value="1"/>
</dbReference>
<evidence type="ECO:0000256" key="8">
    <source>
        <dbReference type="ARBA" id="ARBA00023136"/>
    </source>
</evidence>
<dbReference type="InterPro" id="IPR019529">
    <property type="entry name" value="Syntaxin-18_N"/>
</dbReference>
<keyword evidence="4 10" id="KW-0812">Transmembrane</keyword>
<feature type="region of interest" description="Disordered" evidence="9">
    <location>
        <begin position="270"/>
        <end position="295"/>
    </location>
</feature>
<keyword evidence="8 10" id="KW-0472">Membrane</keyword>
<protein>
    <recommendedName>
        <fullName evidence="11">SNARE-complex protein Syntaxin-18 N-terminal domain-containing protein</fullName>
    </recommendedName>
</protein>
<evidence type="ECO:0000256" key="9">
    <source>
        <dbReference type="SAM" id="MobiDB-lite"/>
    </source>
</evidence>
<evidence type="ECO:0000256" key="3">
    <source>
        <dbReference type="ARBA" id="ARBA00022448"/>
    </source>
</evidence>
<keyword evidence="5" id="KW-0653">Protein transport</keyword>
<dbReference type="PANTHER" id="PTHR15959:SF0">
    <property type="entry name" value="SYNTAXIN-18"/>
    <property type="match status" value="1"/>
</dbReference>
<comment type="caution">
    <text evidence="12">The sequence shown here is derived from an EMBL/GenBank/DDBJ whole genome shotgun (WGS) entry which is preliminary data.</text>
</comment>
<evidence type="ECO:0000256" key="6">
    <source>
        <dbReference type="ARBA" id="ARBA00022989"/>
    </source>
</evidence>
<evidence type="ECO:0000256" key="7">
    <source>
        <dbReference type="ARBA" id="ARBA00023054"/>
    </source>
</evidence>
<sequence>MTASDRTPEFRGLLRDVQNTIPEAKRRKLSGKRVGDAQREGQDALSKEYLAEAYAVLNHITTLTRMLSSIRKPYLSVDSRNPPLARYQSRTIDISGGDQSWASIRHLTNEERDQIDLQARVILSRCSDRVKEMEVVEKRRVELAASMSNPLTRFLPARLRQDEATATSDFIAAHHSSMTWYLSRRLTEASQSLKEMQEERMKRQIERTKTLGSGAAREAMFMTTTTTAATTSKTHLSADHTASSSSSSEGTSSGSWLGGASNIASSIAASIGTPSMGDPSSSRSTPKTGSIPPDELLDEVEDEDELELSASQIMQFETENANILQSVQNTLASVQQAESRLLEISALQMELVAHLTQQTAQTEQLYEDAIATAATVEKGNVQLKEARRRARDSRKWILLFLIGASLSLLFLHYY</sequence>
<dbReference type="Proteomes" id="UP001212997">
    <property type="component" value="Unassembled WGS sequence"/>
</dbReference>
<comment type="subcellular location">
    <subcellularLocation>
        <location evidence="1">Membrane</location>
        <topology evidence="1">Single-pass type IV membrane protein</topology>
    </subcellularLocation>
</comment>
<evidence type="ECO:0000256" key="4">
    <source>
        <dbReference type="ARBA" id="ARBA00022692"/>
    </source>
</evidence>
<organism evidence="12 13">
    <name type="scientific">Meripilus lineatus</name>
    <dbReference type="NCBI Taxonomy" id="2056292"/>
    <lineage>
        <taxon>Eukaryota</taxon>
        <taxon>Fungi</taxon>
        <taxon>Dikarya</taxon>
        <taxon>Basidiomycota</taxon>
        <taxon>Agaricomycotina</taxon>
        <taxon>Agaricomycetes</taxon>
        <taxon>Polyporales</taxon>
        <taxon>Meripilaceae</taxon>
        <taxon>Meripilus</taxon>
    </lineage>
</organism>
<dbReference type="Gene3D" id="1.20.5.110">
    <property type="match status" value="1"/>
</dbReference>
<dbReference type="GO" id="GO:0005783">
    <property type="term" value="C:endoplasmic reticulum"/>
    <property type="evidence" value="ECO:0007669"/>
    <property type="project" value="TreeGrafter"/>
</dbReference>
<evidence type="ECO:0000313" key="12">
    <source>
        <dbReference type="EMBL" id="KAJ3475057.1"/>
    </source>
</evidence>
<comment type="similarity">
    <text evidence="2">Belongs to the syntaxin family.</text>
</comment>
<proteinExistence type="inferred from homology"/>
<feature type="transmembrane region" description="Helical" evidence="10">
    <location>
        <begin position="396"/>
        <end position="413"/>
    </location>
</feature>
<dbReference type="PANTHER" id="PTHR15959">
    <property type="entry name" value="SYNTAXIN-18"/>
    <property type="match status" value="1"/>
</dbReference>
<evidence type="ECO:0000256" key="10">
    <source>
        <dbReference type="SAM" id="Phobius"/>
    </source>
</evidence>
<feature type="compositionally biased region" description="Basic and acidic residues" evidence="9">
    <location>
        <begin position="195"/>
        <end position="209"/>
    </location>
</feature>
<evidence type="ECO:0000259" key="11">
    <source>
        <dbReference type="Pfam" id="PF10496"/>
    </source>
</evidence>
<dbReference type="GO" id="GO:0015031">
    <property type="term" value="P:protein transport"/>
    <property type="evidence" value="ECO:0007669"/>
    <property type="project" value="UniProtKB-KW"/>
</dbReference>
<evidence type="ECO:0000256" key="1">
    <source>
        <dbReference type="ARBA" id="ARBA00004211"/>
    </source>
</evidence>
<feature type="compositionally biased region" description="Polar residues" evidence="9">
    <location>
        <begin position="278"/>
        <end position="288"/>
    </location>
</feature>
<feature type="compositionally biased region" description="Low complexity" evidence="9">
    <location>
        <begin position="243"/>
        <end position="255"/>
    </location>
</feature>
<feature type="region of interest" description="Disordered" evidence="9">
    <location>
        <begin position="192"/>
        <end position="255"/>
    </location>
</feature>
<evidence type="ECO:0000256" key="5">
    <source>
        <dbReference type="ARBA" id="ARBA00022927"/>
    </source>
</evidence>
<accession>A0AAD5UUN1</accession>
<gene>
    <name evidence="12" type="ORF">NLI96_g12088</name>
</gene>
<feature type="domain" description="SNARE-complex protein Syntaxin-18 N-terminal" evidence="11">
    <location>
        <begin position="4"/>
        <end position="115"/>
    </location>
</feature>
<evidence type="ECO:0000313" key="13">
    <source>
        <dbReference type="Proteomes" id="UP001212997"/>
    </source>
</evidence>
<keyword evidence="6 10" id="KW-1133">Transmembrane helix</keyword>
<name>A0AAD5UUN1_9APHY</name>
<reference evidence="12" key="1">
    <citation type="submission" date="2022-07" db="EMBL/GenBank/DDBJ databases">
        <title>Genome Sequence of Physisporinus lineatus.</title>
        <authorList>
            <person name="Buettner E."/>
        </authorList>
    </citation>
    <scope>NUCLEOTIDE SEQUENCE</scope>
    <source>
        <strain evidence="12">VT162</strain>
    </source>
</reference>
<dbReference type="GO" id="GO:0031201">
    <property type="term" value="C:SNARE complex"/>
    <property type="evidence" value="ECO:0007669"/>
    <property type="project" value="TreeGrafter"/>
</dbReference>
<evidence type="ECO:0000256" key="2">
    <source>
        <dbReference type="ARBA" id="ARBA00009063"/>
    </source>
</evidence>
<keyword evidence="3" id="KW-0813">Transport</keyword>
<keyword evidence="7" id="KW-0175">Coiled coil</keyword>